<sequence>MGLPLHLWGMNFFKRLGDACGRFVSVDEDTMERRNLQWARILVGVRGWNLLSSLWLVTGFICFTVQLWWETAPWISEVQSSWCCTGRGGKVEGEVGSRAFLRVAEDCSGKEVGQVLMVDPLPSTKEGEDSAPFLTGTAVDTDRKGKLSGTRALGAWLGSELEALASDSWALGSAFGGSLKRLSLGQAQLEVGRACSSNSGETLLSSPRSHLHLQSPRLPFSPRLLPSATGTSQGTVHCASFSTGPSQGVDPCTSLLAASTAIVMPLANVALLDEVLKFQKYRGGSSLCLKSWGDSPEWEAGVLEAKADVEKGPLSMVLQDGSEVVFPENASSEDDTSFDKELSNFKDFSDNKVLELLELERGVYTISCRFRNVEDNYIWVFTGVYGPILSRAKEKFWEELGAIKGLWDEPWCVGEDFNSIRFPGEMRYGHNLTAEMRRFSKVIKELNLKDLPSSGGQFTWFGGLHSQAASRLDRFLITNEWEDHFSGVFQSAIPRIASNHCPSLFEGGEVKKGKTPFRFENMWLLLDGFKELVCTWWTGYSIARSISHYLAEKLKALKGDLRRWNKEVFVEARLGDLEEYKKCVLMEETFWRQKSKEIWLKEGDKNTKSFIRWSMSGQERTSYPRQILDATRIANEAVDFRLKHYGLRQGDPLSPYLFLLVMEVLSQLLFRARSGGYIEGFKVGNSNGIERDLFHLLFANDTLLFCKANSVQLRYLSWVFLWFEAISGLKLNKDKSEVIHVGRVDFLENIVSVLGCSIGKLPSYYLGLPLGAPFKSSRVWDIVEERFRKRFVFVEETIYFQRGRLTLIKSTLSSLPIYLMSLFVIPQKVCARLEKIQRDFLWGGGTLEKKSYLVNWSAVCTDMRQGGLGIHNLVVLNKALLGK</sequence>
<dbReference type="Proteomes" id="UP000288805">
    <property type="component" value="Unassembled WGS sequence"/>
</dbReference>
<protein>
    <submittedName>
        <fullName evidence="2">Putative ribonuclease H protein</fullName>
    </submittedName>
</protein>
<reference evidence="2 3" key="1">
    <citation type="journal article" date="2018" name="PLoS Genet.">
        <title>Population sequencing reveals clonal diversity and ancestral inbreeding in the grapevine cultivar Chardonnay.</title>
        <authorList>
            <person name="Roach M.J."/>
            <person name="Johnson D.L."/>
            <person name="Bohlmann J."/>
            <person name="van Vuuren H.J."/>
            <person name="Jones S.J."/>
            <person name="Pretorius I.S."/>
            <person name="Schmidt S.A."/>
            <person name="Borneman A.R."/>
        </authorList>
    </citation>
    <scope>NUCLEOTIDE SEQUENCE [LARGE SCALE GENOMIC DNA]</scope>
    <source>
        <strain evidence="3">cv. Chardonnay</strain>
        <tissue evidence="2">Leaf</tissue>
    </source>
</reference>
<dbReference type="PANTHER" id="PTHR33116">
    <property type="entry name" value="REVERSE TRANSCRIPTASE ZINC-BINDING DOMAIN-CONTAINING PROTEIN-RELATED-RELATED"/>
    <property type="match status" value="1"/>
</dbReference>
<dbReference type="PANTHER" id="PTHR33116:SF78">
    <property type="entry name" value="OS12G0587133 PROTEIN"/>
    <property type="match status" value="1"/>
</dbReference>
<accession>A0A438F685</accession>
<dbReference type="SUPFAM" id="SSF56219">
    <property type="entry name" value="DNase I-like"/>
    <property type="match status" value="1"/>
</dbReference>
<dbReference type="EMBL" id="QGNW01001114">
    <property type="protein sequence ID" value="RVW55539.1"/>
    <property type="molecule type" value="Genomic_DNA"/>
</dbReference>
<dbReference type="AlphaFoldDB" id="A0A438F685"/>
<dbReference type="InterPro" id="IPR000477">
    <property type="entry name" value="RT_dom"/>
</dbReference>
<gene>
    <name evidence="2" type="primary">VvCHDh000004_457</name>
    <name evidence="2" type="ORF">CK203_075214</name>
</gene>
<evidence type="ECO:0000259" key="1">
    <source>
        <dbReference type="Pfam" id="PF00078"/>
    </source>
</evidence>
<comment type="caution">
    <text evidence="2">The sequence shown here is derived from an EMBL/GenBank/DDBJ whole genome shotgun (WGS) entry which is preliminary data.</text>
</comment>
<name>A0A438F685_VITVI</name>
<dbReference type="Gene3D" id="3.60.10.10">
    <property type="entry name" value="Endonuclease/exonuclease/phosphatase"/>
    <property type="match status" value="1"/>
</dbReference>
<organism evidence="2 3">
    <name type="scientific">Vitis vinifera</name>
    <name type="common">Grape</name>
    <dbReference type="NCBI Taxonomy" id="29760"/>
    <lineage>
        <taxon>Eukaryota</taxon>
        <taxon>Viridiplantae</taxon>
        <taxon>Streptophyta</taxon>
        <taxon>Embryophyta</taxon>
        <taxon>Tracheophyta</taxon>
        <taxon>Spermatophyta</taxon>
        <taxon>Magnoliopsida</taxon>
        <taxon>eudicotyledons</taxon>
        <taxon>Gunneridae</taxon>
        <taxon>Pentapetalae</taxon>
        <taxon>rosids</taxon>
        <taxon>Vitales</taxon>
        <taxon>Vitaceae</taxon>
        <taxon>Viteae</taxon>
        <taxon>Vitis</taxon>
    </lineage>
</organism>
<evidence type="ECO:0000313" key="2">
    <source>
        <dbReference type="EMBL" id="RVW55539.1"/>
    </source>
</evidence>
<dbReference type="InterPro" id="IPR036691">
    <property type="entry name" value="Endo/exonu/phosph_ase_sf"/>
</dbReference>
<feature type="domain" description="Reverse transcriptase" evidence="1">
    <location>
        <begin position="598"/>
        <end position="759"/>
    </location>
</feature>
<evidence type="ECO:0000313" key="3">
    <source>
        <dbReference type="Proteomes" id="UP000288805"/>
    </source>
</evidence>
<dbReference type="Pfam" id="PF00078">
    <property type="entry name" value="RVT_1"/>
    <property type="match status" value="1"/>
</dbReference>
<proteinExistence type="predicted"/>